<gene>
    <name evidence="1" type="ORF">C8D91_2612</name>
</gene>
<keyword evidence="2" id="KW-1185">Reference proteome</keyword>
<dbReference type="EMBL" id="SNZB01000006">
    <property type="protein sequence ID" value="TDR17553.1"/>
    <property type="molecule type" value="Genomic_DNA"/>
</dbReference>
<organism evidence="1 2">
    <name type="scientific">Marinicella litoralis</name>
    <dbReference type="NCBI Taxonomy" id="644220"/>
    <lineage>
        <taxon>Bacteria</taxon>
        <taxon>Pseudomonadati</taxon>
        <taxon>Pseudomonadota</taxon>
        <taxon>Gammaproteobacteria</taxon>
        <taxon>Lysobacterales</taxon>
        <taxon>Marinicellaceae</taxon>
        <taxon>Marinicella</taxon>
    </lineage>
</organism>
<name>A0A4R6XJY0_9GAMM</name>
<dbReference type="AlphaFoldDB" id="A0A4R6XJY0"/>
<dbReference type="RefSeq" id="WP_099018914.1">
    <property type="nucleotide sequence ID" value="NZ_NIHB01000002.1"/>
</dbReference>
<reference evidence="1 2" key="1">
    <citation type="submission" date="2019-03" db="EMBL/GenBank/DDBJ databases">
        <title>Genomic Encyclopedia of Type Strains, Phase IV (KMG-IV): sequencing the most valuable type-strain genomes for metagenomic binning, comparative biology and taxonomic classification.</title>
        <authorList>
            <person name="Goeker M."/>
        </authorList>
    </citation>
    <scope>NUCLEOTIDE SEQUENCE [LARGE SCALE GENOMIC DNA]</scope>
    <source>
        <strain evidence="1 2">DSM 25488</strain>
    </source>
</reference>
<comment type="caution">
    <text evidence="1">The sequence shown here is derived from an EMBL/GenBank/DDBJ whole genome shotgun (WGS) entry which is preliminary data.</text>
</comment>
<accession>A0A4R6XJY0</accession>
<protein>
    <submittedName>
        <fullName evidence="1">Uncharacterized protein</fullName>
    </submittedName>
</protein>
<evidence type="ECO:0000313" key="2">
    <source>
        <dbReference type="Proteomes" id="UP000295724"/>
    </source>
</evidence>
<evidence type="ECO:0000313" key="1">
    <source>
        <dbReference type="EMBL" id="TDR17553.1"/>
    </source>
</evidence>
<dbReference type="Proteomes" id="UP000295724">
    <property type="component" value="Unassembled WGS sequence"/>
</dbReference>
<proteinExistence type="predicted"/>
<sequence length="275" mass="32039">MKKILILFLSILSFSLLGKGKYEVREEYSPTFENEGFNLHFTNLKVKSNGKMSGYLKNDSEYAIIWTWLDFDRFDKNGLHSKVSYSYPQLLFQNIGAKEEKKIKGISMVGVKWFKRYDFGPIISMEFENDYYLNFAHKLAKPFIIKRIEVDRNKSLDINEGFVEILNASDKVIKSINMSFYPLNSIVEKSTPFVPIEIEVLDRTPPGAISSKRFEIWDIENICVFPDLISIVYEDETILDLTEEQIIETVYLPSNKLYPTQNYDSIRCLNLINPN</sequence>